<dbReference type="InterPro" id="IPR023795">
    <property type="entry name" value="Serpin_CS"/>
</dbReference>
<keyword evidence="3" id="KW-1185">Reference proteome</keyword>
<proteinExistence type="predicted"/>
<dbReference type="AlphaFoldDB" id="A0ABD2PI66"/>
<evidence type="ECO:0000313" key="3">
    <source>
        <dbReference type="Proteomes" id="UP001626550"/>
    </source>
</evidence>
<dbReference type="EMBL" id="JBJKFK010008618">
    <property type="protein sequence ID" value="KAL3307025.1"/>
    <property type="molecule type" value="Genomic_DNA"/>
</dbReference>
<feature type="domain" description="Serpin" evidence="1">
    <location>
        <begin position="1"/>
        <end position="92"/>
    </location>
</feature>
<dbReference type="PROSITE" id="PS00284">
    <property type="entry name" value="SERPIN"/>
    <property type="match status" value="1"/>
</dbReference>
<reference evidence="2 3" key="1">
    <citation type="submission" date="2024-11" db="EMBL/GenBank/DDBJ databases">
        <title>Adaptive evolution of stress response genes in parasites aligns with host niche diversity.</title>
        <authorList>
            <person name="Hahn C."/>
            <person name="Resl P."/>
        </authorList>
    </citation>
    <scope>NUCLEOTIDE SEQUENCE [LARGE SCALE GENOMIC DNA]</scope>
    <source>
        <strain evidence="2">EGGRZ-B1_66</strain>
        <tissue evidence="2">Body</tissue>
    </source>
</reference>
<dbReference type="Gene3D" id="2.30.39.10">
    <property type="entry name" value="Alpha-1-antitrypsin, domain 1"/>
    <property type="match status" value="1"/>
</dbReference>
<dbReference type="Pfam" id="PF00079">
    <property type="entry name" value="Serpin"/>
    <property type="match status" value="1"/>
</dbReference>
<accession>A0ABD2PI66</accession>
<organism evidence="2 3">
    <name type="scientific">Cichlidogyrus casuarinus</name>
    <dbReference type="NCBI Taxonomy" id="1844966"/>
    <lineage>
        <taxon>Eukaryota</taxon>
        <taxon>Metazoa</taxon>
        <taxon>Spiralia</taxon>
        <taxon>Lophotrochozoa</taxon>
        <taxon>Platyhelminthes</taxon>
        <taxon>Monogenea</taxon>
        <taxon>Monopisthocotylea</taxon>
        <taxon>Dactylogyridea</taxon>
        <taxon>Ancyrocephalidae</taxon>
        <taxon>Cichlidogyrus</taxon>
    </lineage>
</organism>
<dbReference type="InterPro" id="IPR042185">
    <property type="entry name" value="Serpin_sf_2"/>
</dbReference>
<evidence type="ECO:0000313" key="2">
    <source>
        <dbReference type="EMBL" id="KAL3307025.1"/>
    </source>
</evidence>
<dbReference type="SUPFAM" id="SSF56574">
    <property type="entry name" value="Serpins"/>
    <property type="match status" value="1"/>
</dbReference>
<dbReference type="Proteomes" id="UP001626550">
    <property type="component" value="Unassembled WGS sequence"/>
</dbReference>
<dbReference type="InterPro" id="IPR042178">
    <property type="entry name" value="Serpin_sf_1"/>
</dbReference>
<evidence type="ECO:0000259" key="1">
    <source>
        <dbReference type="Pfam" id="PF00079"/>
    </source>
</evidence>
<sequence>MKKKLVGVGIDKAFDYSADFSNVTKKRVNLSDVYHKAVLRVEENGTGGITGSSIRSQPSSAASTSVTFDRPFFVAVLYGDDEMPLLMGDVCEIKDPGDFQPY</sequence>
<comment type="caution">
    <text evidence="2">The sequence shown here is derived from an EMBL/GenBank/DDBJ whole genome shotgun (WGS) entry which is preliminary data.</text>
</comment>
<dbReference type="Gene3D" id="3.30.497.10">
    <property type="entry name" value="Antithrombin, subunit I, domain 2"/>
    <property type="match status" value="1"/>
</dbReference>
<dbReference type="InterPro" id="IPR036186">
    <property type="entry name" value="Serpin_sf"/>
</dbReference>
<gene>
    <name evidence="2" type="primary">SERPINA3</name>
    <name evidence="2" type="ORF">Ciccas_014476</name>
</gene>
<name>A0ABD2PI66_9PLAT</name>
<dbReference type="InterPro" id="IPR023796">
    <property type="entry name" value="Serpin_dom"/>
</dbReference>
<protein>
    <submittedName>
        <fullName evidence="2">Alpha-1-antichymotrypsin</fullName>
    </submittedName>
</protein>